<dbReference type="AlphaFoldDB" id="A0A8J6DQF3"/>
<dbReference type="GO" id="GO:0007264">
    <property type="term" value="P:small GTPase-mediated signal transduction"/>
    <property type="evidence" value="ECO:0007669"/>
    <property type="project" value="InterPro"/>
</dbReference>
<gene>
    <name evidence="12" type="ORF">J0S82_016902</name>
</gene>
<feature type="non-terminal residue" evidence="12">
    <location>
        <position position="257"/>
    </location>
</feature>
<accession>A0A8J6DQF3</accession>
<evidence type="ECO:0000256" key="6">
    <source>
        <dbReference type="ARBA" id="ARBA00022990"/>
    </source>
</evidence>
<feature type="compositionally biased region" description="Polar residues" evidence="11">
    <location>
        <begin position="14"/>
        <end position="26"/>
    </location>
</feature>
<organism evidence="12 13">
    <name type="scientific">Galemys pyrenaicus</name>
    <name type="common">Iberian desman</name>
    <name type="synonym">Pyrenean desman</name>
    <dbReference type="NCBI Taxonomy" id="202257"/>
    <lineage>
        <taxon>Eukaryota</taxon>
        <taxon>Metazoa</taxon>
        <taxon>Chordata</taxon>
        <taxon>Craniata</taxon>
        <taxon>Vertebrata</taxon>
        <taxon>Euteleostomi</taxon>
        <taxon>Mammalia</taxon>
        <taxon>Eutheria</taxon>
        <taxon>Laurasiatheria</taxon>
        <taxon>Eulipotyphla</taxon>
        <taxon>Talpidae</taxon>
        <taxon>Galemys</taxon>
    </lineage>
</organism>
<dbReference type="GO" id="GO:0005829">
    <property type="term" value="C:cytosol"/>
    <property type="evidence" value="ECO:0007669"/>
    <property type="project" value="TreeGrafter"/>
</dbReference>
<dbReference type="Pfam" id="PF04421">
    <property type="entry name" value="Mss4"/>
    <property type="match status" value="1"/>
</dbReference>
<dbReference type="PROSITE" id="PS51796">
    <property type="entry name" value="MSS4"/>
    <property type="match status" value="1"/>
</dbReference>
<dbReference type="GO" id="GO:0006892">
    <property type="term" value="P:post-Golgi vesicle-mediated transport"/>
    <property type="evidence" value="ECO:0007669"/>
    <property type="project" value="TreeGrafter"/>
</dbReference>
<sequence>LLLSPAPGSVWSGPVTSQEVTLSQSHADTRPAGGERGRLRSRAEPGPRTPAQKGSDRPRPPETAPAQCGSPSGDSACAVVAEAAAALAAMEATEQPNELVSAEGRNRKAVLCQRCGSRVLQPGTALFSRRQCTEVSAARWLSCQETAGKQCRIRAGWAAGAGLAQLLYSLCSLPLQLFLPSMRKKPALADGSNPDGDLLQEHWLVDDMFIFENVGFTKDVGNIKFLVCADCEIGPIGWHCLDDKNSFYVALERVSHE</sequence>
<feature type="region of interest" description="Disordered" evidence="11">
    <location>
        <begin position="1"/>
        <end position="71"/>
    </location>
</feature>
<dbReference type="FunFam" id="2.170.150.10:FF:000004">
    <property type="entry name" value="Guanine nucleotide exchange factor MSS4"/>
    <property type="match status" value="1"/>
</dbReference>
<dbReference type="InterPro" id="IPR011057">
    <property type="entry name" value="Mss4-like_sf"/>
</dbReference>
<dbReference type="InterPro" id="IPR007515">
    <property type="entry name" value="Mss4"/>
</dbReference>
<dbReference type="GO" id="GO:0016020">
    <property type="term" value="C:membrane"/>
    <property type="evidence" value="ECO:0007669"/>
    <property type="project" value="TreeGrafter"/>
</dbReference>
<comment type="subunit">
    <text evidence="8">Interacts with RAB8A.</text>
</comment>
<dbReference type="Gene3D" id="2.170.150.10">
    <property type="entry name" value="Metal Binding Protein, Guanine Nucleotide Exchange Factor, Chain A"/>
    <property type="match status" value="1"/>
</dbReference>
<keyword evidence="6" id="KW-0007">Acetylation</keyword>
<proteinExistence type="predicted"/>
<comment type="function">
    <text evidence="7">Guanine-nucleotide-releasing protein that acts on members of the SEC4/YPT1/RAB subfamily. Stimulates GDP release from both YPT1, RAB3A and RAB10, but is less active on these proteins than on the SEC4 protein. Might play a general role in vesicular transport.</text>
</comment>
<evidence type="ECO:0000313" key="12">
    <source>
        <dbReference type="EMBL" id="KAG8518062.1"/>
    </source>
</evidence>
<protein>
    <recommendedName>
        <fullName evidence="9">Guanine nucleotide exchange factor MSS4</fullName>
    </recommendedName>
    <alternativeName>
        <fullName evidence="10">Rab-interacting factor</fullName>
    </alternativeName>
</protein>
<reference evidence="12" key="1">
    <citation type="journal article" date="2021" name="Evol. Appl.">
        <title>The genome of the Pyrenean desman and the effects of bottlenecks and inbreeding on the genomic landscape of an endangered species.</title>
        <authorList>
            <person name="Escoda L."/>
            <person name="Castresana J."/>
        </authorList>
    </citation>
    <scope>NUCLEOTIDE SEQUENCE</scope>
    <source>
        <strain evidence="12">IBE-C5619</strain>
    </source>
</reference>
<evidence type="ECO:0000256" key="8">
    <source>
        <dbReference type="ARBA" id="ARBA00063928"/>
    </source>
</evidence>
<evidence type="ECO:0000256" key="9">
    <source>
        <dbReference type="ARBA" id="ARBA00069715"/>
    </source>
</evidence>
<keyword evidence="1" id="KW-0813">Transport</keyword>
<evidence type="ECO:0000256" key="7">
    <source>
        <dbReference type="ARBA" id="ARBA00060031"/>
    </source>
</evidence>
<dbReference type="InterPro" id="IPR011323">
    <property type="entry name" value="Mss4/transl-control_tumour"/>
</dbReference>
<dbReference type="OrthoDB" id="30840at2759"/>
<keyword evidence="3" id="KW-0479">Metal-binding</keyword>
<keyword evidence="13" id="KW-1185">Reference proteome</keyword>
<dbReference type="GO" id="GO:0015031">
    <property type="term" value="P:protein transport"/>
    <property type="evidence" value="ECO:0007669"/>
    <property type="project" value="UniProtKB-KW"/>
</dbReference>
<dbReference type="Proteomes" id="UP000700334">
    <property type="component" value="Unassembled WGS sequence"/>
</dbReference>
<dbReference type="GO" id="GO:0005085">
    <property type="term" value="F:guanyl-nucleotide exchange factor activity"/>
    <property type="evidence" value="ECO:0007669"/>
    <property type="project" value="UniProtKB-KW"/>
</dbReference>
<keyword evidence="5" id="KW-0653">Protein transport</keyword>
<keyword evidence="2" id="KW-0344">Guanine-nucleotide releasing factor</keyword>
<evidence type="ECO:0000256" key="4">
    <source>
        <dbReference type="ARBA" id="ARBA00022833"/>
    </source>
</evidence>
<dbReference type="EMBL" id="JAGFMF010011641">
    <property type="protein sequence ID" value="KAG8518062.1"/>
    <property type="molecule type" value="Genomic_DNA"/>
</dbReference>
<evidence type="ECO:0000256" key="2">
    <source>
        <dbReference type="ARBA" id="ARBA00022658"/>
    </source>
</evidence>
<dbReference type="SUPFAM" id="SSF51316">
    <property type="entry name" value="Mss4-like"/>
    <property type="match status" value="2"/>
</dbReference>
<keyword evidence="4" id="KW-0862">Zinc</keyword>
<feature type="compositionally biased region" description="Basic and acidic residues" evidence="11">
    <location>
        <begin position="27"/>
        <end position="45"/>
    </location>
</feature>
<dbReference type="PANTHER" id="PTHR13276">
    <property type="entry name" value="GUANINE NUCLEOTIDE EXCHANGE FACTOR MSS4"/>
    <property type="match status" value="1"/>
</dbReference>
<evidence type="ECO:0000256" key="5">
    <source>
        <dbReference type="ARBA" id="ARBA00022927"/>
    </source>
</evidence>
<comment type="caution">
    <text evidence="12">The sequence shown here is derived from an EMBL/GenBank/DDBJ whole genome shotgun (WGS) entry which is preliminary data.</text>
</comment>
<dbReference type="PANTHER" id="PTHR13276:SF0">
    <property type="entry name" value="GUANINE NUCLEOTIDE EXCHANGE FACTOR MSS4"/>
    <property type="match status" value="1"/>
</dbReference>
<dbReference type="GO" id="GO:0008270">
    <property type="term" value="F:zinc ion binding"/>
    <property type="evidence" value="ECO:0007669"/>
    <property type="project" value="TreeGrafter"/>
</dbReference>
<evidence type="ECO:0000256" key="1">
    <source>
        <dbReference type="ARBA" id="ARBA00022448"/>
    </source>
</evidence>
<evidence type="ECO:0000256" key="10">
    <source>
        <dbReference type="ARBA" id="ARBA00075505"/>
    </source>
</evidence>
<name>A0A8J6DQF3_GALPY</name>
<evidence type="ECO:0000256" key="11">
    <source>
        <dbReference type="SAM" id="MobiDB-lite"/>
    </source>
</evidence>
<dbReference type="CDD" id="cd00246">
    <property type="entry name" value="RabGEF"/>
    <property type="match status" value="1"/>
</dbReference>
<evidence type="ECO:0000256" key="3">
    <source>
        <dbReference type="ARBA" id="ARBA00022723"/>
    </source>
</evidence>
<evidence type="ECO:0000313" key="13">
    <source>
        <dbReference type="Proteomes" id="UP000700334"/>
    </source>
</evidence>